<protein>
    <submittedName>
        <fullName evidence="2">PA14 domain-containing protein</fullName>
    </submittedName>
</protein>
<evidence type="ECO:0000313" key="3">
    <source>
        <dbReference type="Proteomes" id="UP000001940"/>
    </source>
</evidence>
<dbReference type="PeptideAtlas" id="O44483"/>
<dbReference type="RefSeq" id="NP_501193.3">
    <property type="nucleotide sequence ID" value="NM_068792.4"/>
</dbReference>
<dbReference type="InParanoid" id="O44483"/>
<name>O44483_CAEEL</name>
<feature type="signal peptide" evidence="1">
    <location>
        <begin position="1"/>
        <end position="16"/>
    </location>
</feature>
<keyword evidence="3" id="KW-1185">Reference proteome</keyword>
<dbReference type="eggNOG" id="KOG3575">
    <property type="taxonomic scope" value="Eukaryota"/>
</dbReference>
<evidence type="ECO:0000313" key="4">
    <source>
        <dbReference type="WormBase" id="F13B6.3"/>
    </source>
</evidence>
<evidence type="ECO:0007829" key="5">
    <source>
        <dbReference type="PeptideAtlas" id="O44483"/>
    </source>
</evidence>
<dbReference type="Proteomes" id="UP000001940">
    <property type="component" value="Chromosome IV"/>
</dbReference>
<gene>
    <name evidence="2" type="ORF">CELE_F13B6.3</name>
    <name evidence="2 4" type="ORF">F13B6.3</name>
</gene>
<reference evidence="2 3" key="1">
    <citation type="journal article" date="1998" name="Science">
        <title>Genome sequence of the nematode C. elegans: a platform for investigating biology.</title>
        <authorList>
            <consortium name="The C. elegans sequencing consortium"/>
            <person name="Sulson J.E."/>
            <person name="Waterston R."/>
        </authorList>
    </citation>
    <scope>NUCLEOTIDE SEQUENCE [LARGE SCALE GENOMIC DNA]</scope>
    <source>
        <strain evidence="2 3">Bristol N2</strain>
    </source>
</reference>
<dbReference type="CTD" id="177516"/>
<dbReference type="Bgee" id="WBGene00017418">
    <property type="expression patterns" value="Expressed in larva and 3 other cell types or tissues"/>
</dbReference>
<dbReference type="AGR" id="WB:WBGene00017418"/>
<dbReference type="WormBase" id="F13B6.3">
    <property type="protein sequence ID" value="CE47165"/>
    <property type="gene ID" value="WBGene00017418"/>
</dbReference>
<dbReference type="GeneID" id="177516"/>
<proteinExistence type="evidence at protein level"/>
<dbReference type="HOGENOM" id="CLU_053592_0_0_1"/>
<evidence type="ECO:0000256" key="1">
    <source>
        <dbReference type="SAM" id="SignalP"/>
    </source>
</evidence>
<accession>O44483</accession>
<evidence type="ECO:0000313" key="2">
    <source>
        <dbReference type="EMBL" id="CCD62064.2"/>
    </source>
</evidence>
<dbReference type="KEGG" id="cel:CELE_F13B6.3"/>
<dbReference type="OMA" id="CTIPTIS"/>
<dbReference type="AlphaFoldDB" id="O44483"/>
<dbReference type="FunCoup" id="O44483">
    <property type="interactions" value="1522"/>
</dbReference>
<sequence length="435" mass="46951">MLIFLLFLDIVSIVSPKLLDLSDALDSKDETGKKTGTGFEQFFGIPLGSDAAQFEKYGVYDPKSTRQQLKWPTKESINGTSLDASKEYRIAFEKDNKPISQKGKVYFAKNDTVDVYLCIKEAYMVELVKDRFAVLFSKSPSGSTITNITVDADTVFSIYAGTPDDDNELLYTYNEKARINAIYIQEEVFYIVSNGTKFKFWVSDGGVSPLEKIFGNIGLVMTPQYPAMPDKIYLNTPITVIPQAVDRAVNVKLTGQLAAETVTTTTETPTTVTTTTSGSSSFLQLDASIPSVGSIKITAGPNKCTIPTISTTELTGDCDIILPANSTSFQVESTKSAYVILFDIEDLPVTTSSPATTPKPTAKPTTAPECTCPPTTFPTTRAPNTACPPVSTCPPVVTCPASCITTTTEIPTTTDGAATVFAVSSFTILCAYYLL</sequence>
<feature type="chain" id="PRO_5004158272" evidence="1">
    <location>
        <begin position="17"/>
        <end position="435"/>
    </location>
</feature>
<organism evidence="2 3">
    <name type="scientific">Caenorhabditis elegans</name>
    <dbReference type="NCBI Taxonomy" id="6239"/>
    <lineage>
        <taxon>Eukaryota</taxon>
        <taxon>Metazoa</taxon>
        <taxon>Ecdysozoa</taxon>
        <taxon>Nematoda</taxon>
        <taxon>Chromadorea</taxon>
        <taxon>Rhabditida</taxon>
        <taxon>Rhabditina</taxon>
        <taxon>Rhabditomorpha</taxon>
        <taxon>Rhabditoidea</taxon>
        <taxon>Rhabditidae</taxon>
        <taxon>Peloderinae</taxon>
        <taxon>Caenorhabditis</taxon>
    </lineage>
</organism>
<dbReference type="EMBL" id="BX284604">
    <property type="protein sequence ID" value="CCD62064.2"/>
    <property type="molecule type" value="Genomic_DNA"/>
</dbReference>
<keyword evidence="1" id="KW-0732">Signal</keyword>
<dbReference type="UCSC" id="F13B6.3.1">
    <property type="organism name" value="c. elegans"/>
</dbReference>
<keyword evidence="5" id="KW-1267">Proteomics identification</keyword>
<dbReference type="PaxDb" id="6239-F13B6.3"/>